<evidence type="ECO:0000313" key="1">
    <source>
        <dbReference type="EMBL" id="KAI8429357.1"/>
    </source>
</evidence>
<accession>A0ACC0JYU2</accession>
<sequence>MTEDSIKEVSDAEAGSNNGASNKSTTSKTDITLDWVLIHELGQFGRFQLTNFLLIAIPISMTAFMSEFIFSAAAIPHRCQIPECGETTASHDYMPEWIYNAVPERGGSPVSCDRYVATSNGSLSHCPVDIFDKTAIQGCEGYVYERNDSVVYEFDLGCQEWLRALAGTLNSLGTLLVLPITGYVSDKYGRRTALIISVFNIGVFGLIRAFSVNYPMYLAFQLLQTTFGAGALSAAYIFAGELVGPKYRVVITASCSSMFAVGHVVLGAMAWLVGSWRHLLMVLNIPCFIIVVYYWLQTESVRWLLSKQKFPEAKAVLQKVARINKKKITAFVYYGLSINSVGLAGNMYANYMLISAIEIPGFYSAVLLLDRVGRKATISGGFFLSAVCCIFGISTVFTSLYLFTSELYPTQHRHTLLAFSSMIGRVGSITAPLTPVLMQYWRGIPSLMFGAMGLLSGCLKMLEVTCNDRLGKKVRVKCNPDDTVGDLKKLIAAQTGTRYDKIVLKKWYTVFKDHIKLSDCILFIVPNKILVVHSNIACFSEFQQKTGKTSKQHNILPIWGTQETMNLNHLILANIQGSSYFKVHLFKLKTYHEVVDEIYYQVKHLEPWERGSRKTAGQTGMCGGFMYIRFTQPPADLFDWYADYLDDEEEIDPRAGGGGTTTVGALVRQMLVKLDWFNTLFPRIPVSIQKQI</sequence>
<organism evidence="1 2">
    <name type="scientific">Choristoneura fumiferana</name>
    <name type="common">Spruce budworm moth</name>
    <name type="synonym">Archips fumiferana</name>
    <dbReference type="NCBI Taxonomy" id="7141"/>
    <lineage>
        <taxon>Eukaryota</taxon>
        <taxon>Metazoa</taxon>
        <taxon>Ecdysozoa</taxon>
        <taxon>Arthropoda</taxon>
        <taxon>Hexapoda</taxon>
        <taxon>Insecta</taxon>
        <taxon>Pterygota</taxon>
        <taxon>Neoptera</taxon>
        <taxon>Endopterygota</taxon>
        <taxon>Lepidoptera</taxon>
        <taxon>Glossata</taxon>
        <taxon>Ditrysia</taxon>
        <taxon>Tortricoidea</taxon>
        <taxon>Tortricidae</taxon>
        <taxon>Tortricinae</taxon>
        <taxon>Choristoneura</taxon>
    </lineage>
</organism>
<proteinExistence type="predicted"/>
<dbReference type="EMBL" id="CM046131">
    <property type="protein sequence ID" value="KAI8429357.1"/>
    <property type="molecule type" value="Genomic_DNA"/>
</dbReference>
<reference evidence="1 2" key="1">
    <citation type="journal article" date="2022" name="Genome Biol. Evol.">
        <title>The Spruce Budworm Genome: Reconstructing the Evolutionary History of Antifreeze Proteins.</title>
        <authorList>
            <person name="Beliveau C."/>
            <person name="Gagne P."/>
            <person name="Picq S."/>
            <person name="Vernygora O."/>
            <person name="Keeling C.I."/>
            <person name="Pinkney K."/>
            <person name="Doucet D."/>
            <person name="Wen F."/>
            <person name="Johnston J.S."/>
            <person name="Maaroufi H."/>
            <person name="Boyle B."/>
            <person name="Laroche J."/>
            <person name="Dewar K."/>
            <person name="Juretic N."/>
            <person name="Blackburn G."/>
            <person name="Nisole A."/>
            <person name="Brunet B."/>
            <person name="Brandao M."/>
            <person name="Lumley L."/>
            <person name="Duan J."/>
            <person name="Quan G."/>
            <person name="Lucarotti C.J."/>
            <person name="Roe A.D."/>
            <person name="Sperling F.A.H."/>
            <person name="Levesque R.C."/>
            <person name="Cusson M."/>
        </authorList>
    </citation>
    <scope>NUCLEOTIDE SEQUENCE [LARGE SCALE GENOMIC DNA]</scope>
    <source>
        <strain evidence="1">Glfc:IPQL:Cfum</strain>
    </source>
</reference>
<comment type="caution">
    <text evidence="1">The sequence shown here is derived from an EMBL/GenBank/DDBJ whole genome shotgun (WGS) entry which is preliminary data.</text>
</comment>
<name>A0ACC0JYU2_CHOFU</name>
<feature type="non-terminal residue" evidence="1">
    <location>
        <position position="692"/>
    </location>
</feature>
<keyword evidence="2" id="KW-1185">Reference proteome</keyword>
<dbReference type="Proteomes" id="UP001064048">
    <property type="component" value="Chromosome Z"/>
</dbReference>
<gene>
    <name evidence="1" type="ORF">MSG28_000006</name>
</gene>
<evidence type="ECO:0000313" key="2">
    <source>
        <dbReference type="Proteomes" id="UP001064048"/>
    </source>
</evidence>
<protein>
    <submittedName>
        <fullName evidence="1">Uncharacterized protein</fullName>
    </submittedName>
</protein>